<dbReference type="PANTHER" id="PTHR21708">
    <property type="entry name" value="PROBABLE 2-DEHYDROPANTOATE 2-REDUCTASE"/>
    <property type="match status" value="1"/>
</dbReference>
<dbReference type="InterPro" id="IPR013752">
    <property type="entry name" value="KPA_reductase"/>
</dbReference>
<dbReference type="InterPro" id="IPR008927">
    <property type="entry name" value="6-PGluconate_DH-like_C_sf"/>
</dbReference>
<evidence type="ECO:0000256" key="2">
    <source>
        <dbReference type="ARBA" id="ARBA00004994"/>
    </source>
</evidence>
<protein>
    <recommendedName>
        <fullName evidence="5">2-dehydropantoate 2-reductase</fullName>
        <ecNumber evidence="4">1.1.1.169</ecNumber>
    </recommendedName>
    <alternativeName>
        <fullName evidence="9">Ketopantoate reductase</fullName>
    </alternativeName>
</protein>
<organism evidence="13 14">
    <name type="scientific">Elstera litoralis</name>
    <dbReference type="NCBI Taxonomy" id="552518"/>
    <lineage>
        <taxon>Bacteria</taxon>
        <taxon>Pseudomonadati</taxon>
        <taxon>Pseudomonadota</taxon>
        <taxon>Alphaproteobacteria</taxon>
        <taxon>Rhodospirillales</taxon>
        <taxon>Rhodospirillaceae</taxon>
        <taxon>Elstera</taxon>
    </lineage>
</organism>
<evidence type="ECO:0000256" key="8">
    <source>
        <dbReference type="ARBA" id="ARBA00023002"/>
    </source>
</evidence>
<dbReference type="EC" id="1.1.1.169" evidence="4"/>
<sequence length="321" mass="33495">MKIVILGAGAVGGHIAARLAKAGLAVSVIARGPHLAAIQANGLRLTTEADDFTVRLPASDRAEDFGPQDLIISTVKAHSLTSVVPALKSLSGPQTTIVYAVNGVPWWYFHKHPNPDWAERPIDRLDPGGLLWREVGVERALGCVIQSPNTIVAPGVIHCKWAQSSFTLGDPAGGLTPRLAAIIDALKPGLDGVTATPDIRTAVWKKIALNVAGSCLGVLTLSAEGQVIADPNLLPLYETLLSEASAVAAGLGVSAAPDIPTRLKAMAGSTHRASMLQDLEAGRPMEIEAQLGAVQELARLAGVPVPTLDTLLPLIRARARA</sequence>
<name>A0A0F3IXY2_9PROT</name>
<evidence type="ECO:0000259" key="12">
    <source>
        <dbReference type="Pfam" id="PF08546"/>
    </source>
</evidence>
<evidence type="ECO:0000256" key="5">
    <source>
        <dbReference type="ARBA" id="ARBA00019465"/>
    </source>
</evidence>
<dbReference type="Gene3D" id="1.10.1040.10">
    <property type="entry name" value="N-(1-d-carboxylethyl)-l-norvaline Dehydrogenase, domain 2"/>
    <property type="match status" value="1"/>
</dbReference>
<keyword evidence="8" id="KW-0560">Oxidoreductase</keyword>
<evidence type="ECO:0000256" key="1">
    <source>
        <dbReference type="ARBA" id="ARBA00002919"/>
    </source>
</evidence>
<evidence type="ECO:0000256" key="6">
    <source>
        <dbReference type="ARBA" id="ARBA00022655"/>
    </source>
</evidence>
<dbReference type="GO" id="GO:0005737">
    <property type="term" value="C:cytoplasm"/>
    <property type="evidence" value="ECO:0007669"/>
    <property type="project" value="TreeGrafter"/>
</dbReference>
<feature type="domain" description="Ketopantoate reductase N-terminal" evidence="11">
    <location>
        <begin position="3"/>
        <end position="104"/>
    </location>
</feature>
<dbReference type="AlphaFoldDB" id="A0A0F3IXY2"/>
<comment type="function">
    <text evidence="1">Catalyzes the NADPH-dependent reduction of ketopantoate into pantoic acid.</text>
</comment>
<comment type="catalytic activity">
    <reaction evidence="10">
        <text>(R)-pantoate + NADP(+) = 2-dehydropantoate + NADPH + H(+)</text>
        <dbReference type="Rhea" id="RHEA:16233"/>
        <dbReference type="ChEBI" id="CHEBI:11561"/>
        <dbReference type="ChEBI" id="CHEBI:15378"/>
        <dbReference type="ChEBI" id="CHEBI:15980"/>
        <dbReference type="ChEBI" id="CHEBI:57783"/>
        <dbReference type="ChEBI" id="CHEBI:58349"/>
        <dbReference type="EC" id="1.1.1.169"/>
    </reaction>
</comment>
<dbReference type="InterPro" id="IPR013332">
    <property type="entry name" value="KPR_N"/>
</dbReference>
<dbReference type="GO" id="GO:0008677">
    <property type="term" value="F:2-dehydropantoate 2-reductase activity"/>
    <property type="evidence" value="ECO:0007669"/>
    <property type="project" value="UniProtKB-EC"/>
</dbReference>
<dbReference type="NCBIfam" id="NF005089">
    <property type="entry name" value="PRK06522.1-4"/>
    <property type="match status" value="1"/>
</dbReference>
<dbReference type="SUPFAM" id="SSF48179">
    <property type="entry name" value="6-phosphogluconate dehydrogenase C-terminal domain-like"/>
    <property type="match status" value="1"/>
</dbReference>
<accession>A0A0F3IXY2</accession>
<dbReference type="InterPro" id="IPR036291">
    <property type="entry name" value="NAD(P)-bd_dom_sf"/>
</dbReference>
<dbReference type="SUPFAM" id="SSF51735">
    <property type="entry name" value="NAD(P)-binding Rossmann-fold domains"/>
    <property type="match status" value="1"/>
</dbReference>
<dbReference type="FunFam" id="1.10.1040.10:FF:000017">
    <property type="entry name" value="2-dehydropantoate 2-reductase"/>
    <property type="match status" value="1"/>
</dbReference>
<keyword evidence="7" id="KW-0521">NADP</keyword>
<evidence type="ECO:0000256" key="10">
    <source>
        <dbReference type="ARBA" id="ARBA00048793"/>
    </source>
</evidence>
<dbReference type="EMBL" id="LAJY01000093">
    <property type="protein sequence ID" value="KJV10464.1"/>
    <property type="molecule type" value="Genomic_DNA"/>
</dbReference>
<dbReference type="UniPathway" id="UPA00028">
    <property type="reaction ID" value="UER00004"/>
</dbReference>
<dbReference type="Pfam" id="PF08546">
    <property type="entry name" value="ApbA_C"/>
    <property type="match status" value="1"/>
</dbReference>
<gene>
    <name evidence="13" type="ORF">VZ95_04725</name>
</gene>
<dbReference type="OrthoDB" id="247668at2"/>
<dbReference type="RefSeq" id="WP_045774850.1">
    <property type="nucleotide sequence ID" value="NZ_LAJY01000093.1"/>
</dbReference>
<keyword evidence="6" id="KW-0566">Pantothenate biosynthesis</keyword>
<dbReference type="PATRIC" id="fig|552518.3.peg.4808"/>
<keyword evidence="14" id="KW-1185">Reference proteome</keyword>
<dbReference type="InterPro" id="IPR051402">
    <property type="entry name" value="KPR-Related"/>
</dbReference>
<evidence type="ECO:0000259" key="11">
    <source>
        <dbReference type="Pfam" id="PF02558"/>
    </source>
</evidence>
<reference evidence="13 14" key="1">
    <citation type="submission" date="2015-03" db="EMBL/GenBank/DDBJ databases">
        <title>Draft genome sequence of Elstera litoralis.</title>
        <authorList>
            <person name="Rahalkar M.C."/>
            <person name="Dhakephalkar P.K."/>
            <person name="Pore S.D."/>
            <person name="Arora P."/>
            <person name="Kapse N.G."/>
            <person name="Pandit P.S."/>
        </authorList>
    </citation>
    <scope>NUCLEOTIDE SEQUENCE [LARGE SCALE GENOMIC DNA]</scope>
    <source>
        <strain evidence="13 14">Dia-1</strain>
    </source>
</reference>
<evidence type="ECO:0000256" key="3">
    <source>
        <dbReference type="ARBA" id="ARBA00007870"/>
    </source>
</evidence>
<evidence type="ECO:0000256" key="4">
    <source>
        <dbReference type="ARBA" id="ARBA00013014"/>
    </source>
</evidence>
<evidence type="ECO:0000256" key="9">
    <source>
        <dbReference type="ARBA" id="ARBA00032024"/>
    </source>
</evidence>
<proteinExistence type="inferred from homology"/>
<dbReference type="FunFam" id="3.40.50.720:FF:000307">
    <property type="entry name" value="2-dehydropantoate 2-reductase"/>
    <property type="match status" value="1"/>
</dbReference>
<evidence type="ECO:0000313" key="13">
    <source>
        <dbReference type="EMBL" id="KJV10464.1"/>
    </source>
</evidence>
<dbReference type="Pfam" id="PF02558">
    <property type="entry name" value="ApbA"/>
    <property type="match status" value="1"/>
</dbReference>
<dbReference type="Gene3D" id="3.40.50.720">
    <property type="entry name" value="NAD(P)-binding Rossmann-like Domain"/>
    <property type="match status" value="1"/>
</dbReference>
<comment type="similarity">
    <text evidence="3">Belongs to the ketopantoate reductase family.</text>
</comment>
<dbReference type="GO" id="GO:0015940">
    <property type="term" value="P:pantothenate biosynthetic process"/>
    <property type="evidence" value="ECO:0007669"/>
    <property type="project" value="UniProtKB-UniPathway"/>
</dbReference>
<comment type="pathway">
    <text evidence="2">Cofactor biosynthesis; (R)-pantothenate biosynthesis; (R)-pantoate from 3-methyl-2-oxobutanoate: step 2/2.</text>
</comment>
<feature type="domain" description="Ketopantoate reductase C-terminal" evidence="12">
    <location>
        <begin position="198"/>
        <end position="318"/>
    </location>
</feature>
<evidence type="ECO:0000256" key="7">
    <source>
        <dbReference type="ARBA" id="ARBA00022857"/>
    </source>
</evidence>
<evidence type="ECO:0000313" key="14">
    <source>
        <dbReference type="Proteomes" id="UP000033774"/>
    </source>
</evidence>
<dbReference type="Proteomes" id="UP000033774">
    <property type="component" value="Unassembled WGS sequence"/>
</dbReference>
<dbReference type="InterPro" id="IPR013328">
    <property type="entry name" value="6PGD_dom2"/>
</dbReference>
<comment type="caution">
    <text evidence="13">The sequence shown here is derived from an EMBL/GenBank/DDBJ whole genome shotgun (WGS) entry which is preliminary data.</text>
</comment>
<dbReference type="PANTHER" id="PTHR21708:SF45">
    <property type="entry name" value="2-DEHYDROPANTOATE 2-REDUCTASE"/>
    <property type="match status" value="1"/>
</dbReference>